<accession>A0A8H6KKK2</accession>
<dbReference type="Proteomes" id="UP000639643">
    <property type="component" value="Unassembled WGS sequence"/>
</dbReference>
<dbReference type="EMBL" id="WIGM01000220">
    <property type="protein sequence ID" value="KAF6833249.1"/>
    <property type="molecule type" value="Genomic_DNA"/>
</dbReference>
<protein>
    <submittedName>
        <fullName evidence="2">Uncharacterized protein</fullName>
    </submittedName>
</protein>
<feature type="region of interest" description="Disordered" evidence="1">
    <location>
        <begin position="195"/>
        <end position="217"/>
    </location>
</feature>
<comment type="caution">
    <text evidence="2">The sequence shown here is derived from an EMBL/GenBank/DDBJ whole genome shotgun (WGS) entry which is preliminary data.</text>
</comment>
<proteinExistence type="predicted"/>
<gene>
    <name evidence="2" type="ORF">CMUS01_06620</name>
</gene>
<name>A0A8H6KKK2_9PEZI</name>
<keyword evidence="3" id="KW-1185">Reference proteome</keyword>
<evidence type="ECO:0000313" key="2">
    <source>
        <dbReference type="EMBL" id="KAF6833249.1"/>
    </source>
</evidence>
<dbReference type="AlphaFoldDB" id="A0A8H6KKK2"/>
<evidence type="ECO:0000256" key="1">
    <source>
        <dbReference type="SAM" id="MobiDB-lite"/>
    </source>
</evidence>
<reference evidence="2" key="1">
    <citation type="journal article" date="2020" name="Phytopathology">
        <title>Genome Sequence Resources of Colletotrichum truncatum, C. plurivorum, C. musicola, and C. sojae: Four Species Pathogenic to Soybean (Glycine max).</title>
        <authorList>
            <person name="Rogerio F."/>
            <person name="Boufleur T.R."/>
            <person name="Ciampi-Guillardi M."/>
            <person name="Sukno S.A."/>
            <person name="Thon M.R."/>
            <person name="Massola Junior N.S."/>
            <person name="Baroncelli R."/>
        </authorList>
    </citation>
    <scope>NUCLEOTIDE SEQUENCE</scope>
    <source>
        <strain evidence="2">LFN0074</strain>
    </source>
</reference>
<sequence length="217" mass="23337">MRIAGRWTGRIRCAAMQREVTVAQNNRSIGVGGYQQSQVVMSCREIRIEELSSRPLDWIGLESGPSPASAGGVLGLGIGAVPAAPVHQPPWGPDLQKPVFPSSGPDAVATAAIGSQLRMQLGSDMFLSQRQDVRWVPMSHCGFCPSSHVNHDAARPPISLSYRMEPDFTSQLSSRTLVGTPPTATDDDLLVSRNYGIRPSCPDTADGDKTVSRWDGK</sequence>
<organism evidence="2 3">
    <name type="scientific">Colletotrichum musicola</name>
    <dbReference type="NCBI Taxonomy" id="2175873"/>
    <lineage>
        <taxon>Eukaryota</taxon>
        <taxon>Fungi</taxon>
        <taxon>Dikarya</taxon>
        <taxon>Ascomycota</taxon>
        <taxon>Pezizomycotina</taxon>
        <taxon>Sordariomycetes</taxon>
        <taxon>Hypocreomycetidae</taxon>
        <taxon>Glomerellales</taxon>
        <taxon>Glomerellaceae</taxon>
        <taxon>Colletotrichum</taxon>
        <taxon>Colletotrichum orchidearum species complex</taxon>
    </lineage>
</organism>
<feature type="compositionally biased region" description="Basic and acidic residues" evidence="1">
    <location>
        <begin position="206"/>
        <end position="217"/>
    </location>
</feature>
<evidence type="ECO:0000313" key="3">
    <source>
        <dbReference type="Proteomes" id="UP000639643"/>
    </source>
</evidence>